<dbReference type="Pfam" id="PF13602">
    <property type="entry name" value="ADH_zinc_N_2"/>
    <property type="match status" value="1"/>
</dbReference>
<evidence type="ECO:0000313" key="1">
    <source>
        <dbReference type="EMBL" id="MFC4611838.1"/>
    </source>
</evidence>
<dbReference type="Gene3D" id="3.90.180.10">
    <property type="entry name" value="Medium-chain alcohol dehydrogenases, catalytic domain"/>
    <property type="match status" value="1"/>
</dbReference>
<sequence>MWAASSPSWACGTGCRWWCWRTRRAWCARAARAESPAAADRRLFGGERLHRCLDWLAPLGRAVAFGDTSDAVPWQFGAAELGPGTRSVAFLSITSMPATAPDALRALSKRAFRLVADGEVELPATAQLPLAEAAEAHWLIGSRATTGKPLLRVHG</sequence>
<keyword evidence="2" id="KW-1185">Reference proteome</keyword>
<organism evidence="1 2">
    <name type="scientific">Streptomyces maoxianensis</name>
    <dbReference type="NCBI Taxonomy" id="1459942"/>
    <lineage>
        <taxon>Bacteria</taxon>
        <taxon>Bacillati</taxon>
        <taxon>Actinomycetota</taxon>
        <taxon>Actinomycetes</taxon>
        <taxon>Kitasatosporales</taxon>
        <taxon>Streptomycetaceae</taxon>
        <taxon>Streptomyces</taxon>
    </lineage>
</organism>
<reference evidence="2" key="1">
    <citation type="journal article" date="2019" name="Int. J. Syst. Evol. Microbiol.">
        <title>The Global Catalogue of Microorganisms (GCM) 10K type strain sequencing project: providing services to taxonomists for standard genome sequencing and annotation.</title>
        <authorList>
            <consortium name="The Broad Institute Genomics Platform"/>
            <consortium name="The Broad Institute Genome Sequencing Center for Infectious Disease"/>
            <person name="Wu L."/>
            <person name="Ma J."/>
        </authorList>
    </citation>
    <scope>NUCLEOTIDE SEQUENCE [LARGE SCALE GENOMIC DNA]</scope>
    <source>
        <strain evidence="2">CGMCC 4.7139</strain>
    </source>
</reference>
<evidence type="ECO:0000313" key="2">
    <source>
        <dbReference type="Proteomes" id="UP001595993"/>
    </source>
</evidence>
<dbReference type="Gene3D" id="3.40.50.720">
    <property type="entry name" value="NAD(P)-binding Rossmann-like Domain"/>
    <property type="match status" value="1"/>
</dbReference>
<protein>
    <submittedName>
        <fullName evidence="1">Zinc-binding dehydrogenase</fullName>
    </submittedName>
</protein>
<name>A0ABV9GC05_9ACTN</name>
<dbReference type="EMBL" id="JBHSFE010000028">
    <property type="protein sequence ID" value="MFC4611838.1"/>
    <property type="molecule type" value="Genomic_DNA"/>
</dbReference>
<gene>
    <name evidence="1" type="ORF">ACFO9E_29270</name>
</gene>
<comment type="caution">
    <text evidence="1">The sequence shown here is derived from an EMBL/GenBank/DDBJ whole genome shotgun (WGS) entry which is preliminary data.</text>
</comment>
<proteinExistence type="predicted"/>
<dbReference type="RefSeq" id="WP_381201392.1">
    <property type="nucleotide sequence ID" value="NZ_JBHSFE010000028.1"/>
</dbReference>
<accession>A0ABV9GC05</accession>
<dbReference type="Proteomes" id="UP001595993">
    <property type="component" value="Unassembled WGS sequence"/>
</dbReference>